<evidence type="ECO:0000256" key="1">
    <source>
        <dbReference type="ARBA" id="ARBA00022630"/>
    </source>
</evidence>
<dbReference type="PANTHER" id="PTHR23026">
    <property type="entry name" value="NADPH NITROREDUCTASE"/>
    <property type="match status" value="1"/>
</dbReference>
<dbReference type="InterPro" id="IPR000415">
    <property type="entry name" value="Nitroreductase-like"/>
</dbReference>
<dbReference type="GO" id="GO:0016491">
    <property type="term" value="F:oxidoreductase activity"/>
    <property type="evidence" value="ECO:0007669"/>
    <property type="project" value="UniProtKB-KW"/>
</dbReference>
<sequence>MDLIEAIQQRRSIRAFKNKPVPKDTIMEILNIACRAPSAMNTQPWEFAVISGKKLDQLRAAIVEKLKCGAPIVPDHLVVSWPHEGVYKQRQITLAKQLFKAMDIQREDKDKRAWWMERGFRFFDAPAAIIIMCDKVLGEAGPLLDLGAVMQNICLAAMQFGLGTCIEDQGVLYPEVFREHTGSPKTKRLMIAIALGYPAPDFPANHVRSEREPAENLTTWIE</sequence>
<keyword evidence="3" id="KW-0560">Oxidoreductase</keyword>
<dbReference type="Gene3D" id="3.40.109.10">
    <property type="entry name" value="NADH Oxidase"/>
    <property type="match status" value="1"/>
</dbReference>
<evidence type="ECO:0000256" key="2">
    <source>
        <dbReference type="ARBA" id="ARBA00022643"/>
    </source>
</evidence>
<dbReference type="SUPFAM" id="SSF55469">
    <property type="entry name" value="FMN-dependent nitroreductase-like"/>
    <property type="match status" value="1"/>
</dbReference>
<organism evidence="5">
    <name type="scientific">hydrocarbon metagenome</name>
    <dbReference type="NCBI Taxonomy" id="938273"/>
    <lineage>
        <taxon>unclassified sequences</taxon>
        <taxon>metagenomes</taxon>
        <taxon>ecological metagenomes</taxon>
    </lineage>
</organism>
<keyword evidence="2" id="KW-0288">FMN</keyword>
<dbReference type="PANTHER" id="PTHR23026:SF90">
    <property type="entry name" value="IODOTYROSINE DEIODINASE 1"/>
    <property type="match status" value="1"/>
</dbReference>
<name>A0A0W8FMP9_9ZZZZ</name>
<proteinExistence type="predicted"/>
<feature type="domain" description="Nitroreductase" evidence="4">
    <location>
        <begin position="7"/>
        <end position="197"/>
    </location>
</feature>
<dbReference type="InterPro" id="IPR050627">
    <property type="entry name" value="Nitroreductase/BluB"/>
</dbReference>
<dbReference type="InterPro" id="IPR029479">
    <property type="entry name" value="Nitroreductase"/>
</dbReference>
<dbReference type="CDD" id="cd02136">
    <property type="entry name" value="PnbA_NfnB-like"/>
    <property type="match status" value="1"/>
</dbReference>
<keyword evidence="1" id="KW-0285">Flavoprotein</keyword>
<dbReference type="EMBL" id="LNQE01001007">
    <property type="protein sequence ID" value="KUG21918.1"/>
    <property type="molecule type" value="Genomic_DNA"/>
</dbReference>
<evidence type="ECO:0000256" key="3">
    <source>
        <dbReference type="ARBA" id="ARBA00023002"/>
    </source>
</evidence>
<comment type="caution">
    <text evidence="5">The sequence shown here is derived from an EMBL/GenBank/DDBJ whole genome shotgun (WGS) entry which is preliminary data.</text>
</comment>
<protein>
    <recommendedName>
        <fullName evidence="4">Nitroreductase domain-containing protein</fullName>
    </recommendedName>
</protein>
<accession>A0A0W8FMP9</accession>
<dbReference type="Pfam" id="PF00881">
    <property type="entry name" value="Nitroreductase"/>
    <property type="match status" value="1"/>
</dbReference>
<evidence type="ECO:0000313" key="5">
    <source>
        <dbReference type="EMBL" id="KUG21918.1"/>
    </source>
</evidence>
<evidence type="ECO:0000259" key="4">
    <source>
        <dbReference type="Pfam" id="PF00881"/>
    </source>
</evidence>
<dbReference type="AlphaFoldDB" id="A0A0W8FMP9"/>
<reference evidence="5" key="1">
    <citation type="journal article" date="2015" name="Proc. Natl. Acad. Sci. U.S.A.">
        <title>Networks of energetic and metabolic interactions define dynamics in microbial communities.</title>
        <authorList>
            <person name="Embree M."/>
            <person name="Liu J.K."/>
            <person name="Al-Bassam M.M."/>
            <person name="Zengler K."/>
        </authorList>
    </citation>
    <scope>NUCLEOTIDE SEQUENCE</scope>
</reference>
<gene>
    <name evidence="5" type="ORF">ASZ90_008303</name>
</gene>